<dbReference type="InterPro" id="IPR023395">
    <property type="entry name" value="MCP_dom_sf"/>
</dbReference>
<evidence type="ECO:0000256" key="9">
    <source>
        <dbReference type="PROSITE-ProRule" id="PRU00282"/>
    </source>
</evidence>
<reference evidence="12" key="1">
    <citation type="submission" date="2013-05" db="EMBL/GenBank/DDBJ databases">
        <authorList>
            <person name="Yim A.K.Y."/>
            <person name="Chan T.F."/>
            <person name="Ji K.M."/>
            <person name="Liu X.Y."/>
            <person name="Zhou J.W."/>
            <person name="Li R.Q."/>
            <person name="Yang K.Y."/>
            <person name="Li J."/>
            <person name="Li M."/>
            <person name="Law P.T.W."/>
            <person name="Wu Y.L."/>
            <person name="Cai Z.L."/>
            <person name="Qin H."/>
            <person name="Bao Y."/>
            <person name="Leung R.K.K."/>
            <person name="Ng P.K.S."/>
            <person name="Zou J."/>
            <person name="Zhong X.J."/>
            <person name="Ran P.X."/>
            <person name="Zhong N.S."/>
            <person name="Liu Z.G."/>
            <person name="Tsui S.K.W."/>
        </authorList>
    </citation>
    <scope>NUCLEOTIDE SEQUENCE</scope>
    <source>
        <strain evidence="12">Derf</strain>
        <tissue evidence="12">Whole organism</tissue>
    </source>
</reference>
<keyword evidence="5" id="KW-1000">Mitochondrion outer membrane</keyword>
<evidence type="ECO:0000256" key="2">
    <source>
        <dbReference type="ARBA" id="ARBA00006375"/>
    </source>
</evidence>
<dbReference type="Gene3D" id="1.50.40.10">
    <property type="entry name" value="Mitochondrial carrier domain"/>
    <property type="match status" value="1"/>
</dbReference>
<keyword evidence="6 11" id="KW-1133">Transmembrane helix</keyword>
<keyword evidence="3 9" id="KW-0812">Transmembrane</keyword>
<evidence type="ECO:0000313" key="12">
    <source>
        <dbReference type="EMBL" id="KAH9502084.1"/>
    </source>
</evidence>
<evidence type="ECO:0000256" key="7">
    <source>
        <dbReference type="ARBA" id="ARBA00023128"/>
    </source>
</evidence>
<dbReference type="AlphaFoldDB" id="A0A922KY50"/>
<comment type="similarity">
    <text evidence="2 10">Belongs to the mitochondrial carrier (TC 2.A.29) family.</text>
</comment>
<dbReference type="PANTHER" id="PTHR10780">
    <property type="entry name" value="MITOCHONDRIAL CARRIER HOMOLOG"/>
    <property type="match status" value="1"/>
</dbReference>
<keyword evidence="10" id="KW-0813">Transport</keyword>
<accession>A0A922KY50</accession>
<dbReference type="Proteomes" id="UP000790347">
    <property type="component" value="Unassembled WGS sequence"/>
</dbReference>
<feature type="transmembrane region" description="Helical" evidence="11">
    <location>
        <begin position="162"/>
        <end position="184"/>
    </location>
</feature>
<sequence length="344" mass="39194">MASFESRNNVNDEEENDGESAFETIERLLNTPAVLNSYAVIGDILPRPGLIKHPITYMATLVQIGYEPMPPKLTKSIFGRTQLQLPGFFTYMKYIAQIDGFRGCYRGLKYNIIYSIVYQFTSINVDRYQKAHYYPELRVEDAKYIDTNHLARSIVCDSITRIAALSVAYPFHLIMIRSMAQFIGRETYYDSLSGAISDIYETGGLAGFYAGFAPFVIGECVYIFLESSLMYTLREKFEQLGIAKSNSSFITNTFVNVIARTLVYPFKVVSTVMACNGSNCRSLAASAYTAPEHPNWIECWQTLWTRNEIKRGSSIFWRYQPITSSLMFPMQPIVRMSPNHLKGF</sequence>
<dbReference type="PROSITE" id="PS50920">
    <property type="entry name" value="SOLCAR"/>
    <property type="match status" value="1"/>
</dbReference>
<evidence type="ECO:0000256" key="5">
    <source>
        <dbReference type="ARBA" id="ARBA00022787"/>
    </source>
</evidence>
<dbReference type="EMBL" id="ASGP02000006">
    <property type="protein sequence ID" value="KAH9502084.1"/>
    <property type="molecule type" value="Genomic_DNA"/>
</dbReference>
<keyword evidence="8 9" id="KW-0472">Membrane</keyword>
<evidence type="ECO:0000313" key="13">
    <source>
        <dbReference type="Proteomes" id="UP000790347"/>
    </source>
</evidence>
<name>A0A922KY50_DERFA</name>
<organism evidence="12 13">
    <name type="scientific">Dermatophagoides farinae</name>
    <name type="common">American house dust mite</name>
    <dbReference type="NCBI Taxonomy" id="6954"/>
    <lineage>
        <taxon>Eukaryota</taxon>
        <taxon>Metazoa</taxon>
        <taxon>Ecdysozoa</taxon>
        <taxon>Arthropoda</taxon>
        <taxon>Chelicerata</taxon>
        <taxon>Arachnida</taxon>
        <taxon>Acari</taxon>
        <taxon>Acariformes</taxon>
        <taxon>Sarcoptiformes</taxon>
        <taxon>Astigmata</taxon>
        <taxon>Psoroptidia</taxon>
        <taxon>Analgoidea</taxon>
        <taxon>Pyroglyphidae</taxon>
        <taxon>Dermatophagoidinae</taxon>
        <taxon>Dermatophagoides</taxon>
    </lineage>
</organism>
<protein>
    <submittedName>
        <fullName evidence="12">Mitochondrial carrier 2</fullName>
    </submittedName>
</protein>
<comment type="caution">
    <text evidence="12">The sequence shown here is derived from an EMBL/GenBank/DDBJ whole genome shotgun (WGS) entry which is preliminary data.</text>
</comment>
<evidence type="ECO:0000256" key="1">
    <source>
        <dbReference type="ARBA" id="ARBA00004374"/>
    </source>
</evidence>
<evidence type="ECO:0000256" key="11">
    <source>
        <dbReference type="SAM" id="Phobius"/>
    </source>
</evidence>
<dbReference type="GO" id="GO:0005741">
    <property type="term" value="C:mitochondrial outer membrane"/>
    <property type="evidence" value="ECO:0007669"/>
    <property type="project" value="UniProtKB-SubCell"/>
</dbReference>
<evidence type="ECO:0000256" key="6">
    <source>
        <dbReference type="ARBA" id="ARBA00022989"/>
    </source>
</evidence>
<evidence type="ECO:0000256" key="3">
    <source>
        <dbReference type="ARBA" id="ARBA00022692"/>
    </source>
</evidence>
<reference evidence="12" key="2">
    <citation type="journal article" date="2022" name="Res Sq">
        <title>Comparative Genomics Reveals Insights into the Divergent Evolution of Astigmatic Mites and Household Pest Adaptations.</title>
        <authorList>
            <person name="Xiong Q."/>
            <person name="Wan A.T.-Y."/>
            <person name="Liu X.-Y."/>
            <person name="Fung C.S.-H."/>
            <person name="Xiao X."/>
            <person name="Malainual N."/>
            <person name="Hou J."/>
            <person name="Wang L."/>
            <person name="Wang M."/>
            <person name="Yang K."/>
            <person name="Cui Y."/>
            <person name="Leung E."/>
            <person name="Nong W."/>
            <person name="Shin S.-K."/>
            <person name="Au S."/>
            <person name="Jeong K.Y."/>
            <person name="Chew F.T."/>
            <person name="Hui J."/>
            <person name="Leung T.F."/>
            <person name="Tungtrongchitr A."/>
            <person name="Zhong N."/>
            <person name="Liu Z."/>
            <person name="Tsui S."/>
        </authorList>
    </citation>
    <scope>NUCLEOTIDE SEQUENCE</scope>
    <source>
        <strain evidence="12">Derf</strain>
        <tissue evidence="12">Whole organism</tissue>
    </source>
</reference>
<gene>
    <name evidence="12" type="primary">MTCH2</name>
    <name evidence="12" type="ORF">DERF_012881</name>
</gene>
<keyword evidence="4" id="KW-0677">Repeat</keyword>
<feature type="repeat" description="Solcar" evidence="9">
    <location>
        <begin position="152"/>
        <end position="236"/>
    </location>
</feature>
<evidence type="ECO:0000256" key="10">
    <source>
        <dbReference type="RuleBase" id="RU000488"/>
    </source>
</evidence>
<evidence type="ECO:0000256" key="8">
    <source>
        <dbReference type="ARBA" id="ARBA00023136"/>
    </source>
</evidence>
<proteinExistence type="inferred from homology"/>
<keyword evidence="13" id="KW-1185">Reference proteome</keyword>
<dbReference type="SUPFAM" id="SSF103506">
    <property type="entry name" value="Mitochondrial carrier"/>
    <property type="match status" value="1"/>
</dbReference>
<dbReference type="InterPro" id="IPR018108">
    <property type="entry name" value="MCP_transmembrane"/>
</dbReference>
<feature type="transmembrane region" description="Helical" evidence="11">
    <location>
        <begin position="204"/>
        <end position="225"/>
    </location>
</feature>
<dbReference type="PANTHER" id="PTHR10780:SF18">
    <property type="entry name" value="LD43650P"/>
    <property type="match status" value="1"/>
</dbReference>
<dbReference type="Pfam" id="PF00153">
    <property type="entry name" value="Mito_carr"/>
    <property type="match status" value="1"/>
</dbReference>
<comment type="subcellular location">
    <subcellularLocation>
        <location evidence="1">Mitochondrion outer membrane</location>
        <topology evidence="1">Multi-pass membrane protein</topology>
    </subcellularLocation>
</comment>
<evidence type="ECO:0000256" key="4">
    <source>
        <dbReference type="ARBA" id="ARBA00022737"/>
    </source>
</evidence>
<keyword evidence="7" id="KW-0496">Mitochondrion</keyword>